<protein>
    <submittedName>
        <fullName evidence="1">Uncharacterized protein</fullName>
    </submittedName>
</protein>
<name>A0A0E9RDA3_ANGAN</name>
<sequence length="21" mass="2493">MEYCFTTGLQVELLMKKMITL</sequence>
<accession>A0A0E9RDA3</accession>
<dbReference type="EMBL" id="GBXM01081436">
    <property type="protein sequence ID" value="JAH27141.1"/>
    <property type="molecule type" value="Transcribed_RNA"/>
</dbReference>
<proteinExistence type="predicted"/>
<organism evidence="1">
    <name type="scientific">Anguilla anguilla</name>
    <name type="common">European freshwater eel</name>
    <name type="synonym">Muraena anguilla</name>
    <dbReference type="NCBI Taxonomy" id="7936"/>
    <lineage>
        <taxon>Eukaryota</taxon>
        <taxon>Metazoa</taxon>
        <taxon>Chordata</taxon>
        <taxon>Craniata</taxon>
        <taxon>Vertebrata</taxon>
        <taxon>Euteleostomi</taxon>
        <taxon>Actinopterygii</taxon>
        <taxon>Neopterygii</taxon>
        <taxon>Teleostei</taxon>
        <taxon>Anguilliformes</taxon>
        <taxon>Anguillidae</taxon>
        <taxon>Anguilla</taxon>
    </lineage>
</organism>
<reference evidence="1" key="2">
    <citation type="journal article" date="2015" name="Fish Shellfish Immunol.">
        <title>Early steps in the European eel (Anguilla anguilla)-Vibrio vulnificus interaction in the gills: Role of the RtxA13 toxin.</title>
        <authorList>
            <person name="Callol A."/>
            <person name="Pajuelo D."/>
            <person name="Ebbesson L."/>
            <person name="Teles M."/>
            <person name="MacKenzie S."/>
            <person name="Amaro C."/>
        </authorList>
    </citation>
    <scope>NUCLEOTIDE SEQUENCE</scope>
</reference>
<evidence type="ECO:0000313" key="1">
    <source>
        <dbReference type="EMBL" id="JAH27141.1"/>
    </source>
</evidence>
<reference evidence="1" key="1">
    <citation type="submission" date="2014-11" db="EMBL/GenBank/DDBJ databases">
        <authorList>
            <person name="Amaro Gonzalez C."/>
        </authorList>
    </citation>
    <scope>NUCLEOTIDE SEQUENCE</scope>
</reference>
<dbReference type="AlphaFoldDB" id="A0A0E9RDA3"/>